<comment type="caution">
    <text evidence="1">The sequence shown here is derived from an EMBL/GenBank/DDBJ whole genome shotgun (WGS) entry which is preliminary data.</text>
</comment>
<reference evidence="2" key="1">
    <citation type="journal article" date="2022" name="Mol. Ecol. Resour.">
        <title>The genomes of chicory, endive, great burdock and yacon provide insights into Asteraceae palaeo-polyploidization history and plant inulin production.</title>
        <authorList>
            <person name="Fan W."/>
            <person name="Wang S."/>
            <person name="Wang H."/>
            <person name="Wang A."/>
            <person name="Jiang F."/>
            <person name="Liu H."/>
            <person name="Zhao H."/>
            <person name="Xu D."/>
            <person name="Zhang Y."/>
        </authorList>
    </citation>
    <scope>NUCLEOTIDE SEQUENCE [LARGE SCALE GENOMIC DNA]</scope>
    <source>
        <strain evidence="2">cv. Punajuju</strain>
    </source>
</reference>
<protein>
    <submittedName>
        <fullName evidence="1">Uncharacterized protein</fullName>
    </submittedName>
</protein>
<evidence type="ECO:0000313" key="2">
    <source>
        <dbReference type="Proteomes" id="UP001055811"/>
    </source>
</evidence>
<dbReference type="Proteomes" id="UP001055811">
    <property type="component" value="Linkage Group LG02"/>
</dbReference>
<dbReference type="EMBL" id="CM042010">
    <property type="protein sequence ID" value="KAI3781693.1"/>
    <property type="molecule type" value="Genomic_DNA"/>
</dbReference>
<keyword evidence="2" id="KW-1185">Reference proteome</keyword>
<proteinExistence type="predicted"/>
<reference evidence="1 2" key="2">
    <citation type="journal article" date="2022" name="Mol. Ecol. Resour.">
        <title>The genomes of chicory, endive, great burdock and yacon provide insights into Asteraceae paleo-polyploidization history and plant inulin production.</title>
        <authorList>
            <person name="Fan W."/>
            <person name="Wang S."/>
            <person name="Wang H."/>
            <person name="Wang A."/>
            <person name="Jiang F."/>
            <person name="Liu H."/>
            <person name="Zhao H."/>
            <person name="Xu D."/>
            <person name="Zhang Y."/>
        </authorList>
    </citation>
    <scope>NUCLEOTIDE SEQUENCE [LARGE SCALE GENOMIC DNA]</scope>
    <source>
        <strain evidence="2">cv. Punajuju</strain>
        <tissue evidence="1">Leaves</tissue>
    </source>
</reference>
<gene>
    <name evidence="1" type="ORF">L2E82_11715</name>
</gene>
<name>A0ACB9GES9_CICIN</name>
<organism evidence="1 2">
    <name type="scientific">Cichorium intybus</name>
    <name type="common">Chicory</name>
    <dbReference type="NCBI Taxonomy" id="13427"/>
    <lineage>
        <taxon>Eukaryota</taxon>
        <taxon>Viridiplantae</taxon>
        <taxon>Streptophyta</taxon>
        <taxon>Embryophyta</taxon>
        <taxon>Tracheophyta</taxon>
        <taxon>Spermatophyta</taxon>
        <taxon>Magnoliopsida</taxon>
        <taxon>eudicotyledons</taxon>
        <taxon>Gunneridae</taxon>
        <taxon>Pentapetalae</taxon>
        <taxon>asterids</taxon>
        <taxon>campanulids</taxon>
        <taxon>Asterales</taxon>
        <taxon>Asteraceae</taxon>
        <taxon>Cichorioideae</taxon>
        <taxon>Cichorieae</taxon>
        <taxon>Cichoriinae</taxon>
        <taxon>Cichorium</taxon>
    </lineage>
</organism>
<sequence>MCQVKGLHEVEIECVEGRSGNVLEIQGLPFTNDDLDEKLISGKCPSINKVEYSSKGESHHYGVELEEEEEDEGSKYDE</sequence>
<accession>A0ACB9GES9</accession>
<evidence type="ECO:0000313" key="1">
    <source>
        <dbReference type="EMBL" id="KAI3781693.1"/>
    </source>
</evidence>